<dbReference type="AlphaFoldDB" id="A0A7S3PLX8"/>
<dbReference type="GO" id="GO:0016787">
    <property type="term" value="F:hydrolase activity"/>
    <property type="evidence" value="ECO:0007669"/>
    <property type="project" value="UniProtKB-KW"/>
</dbReference>
<reference evidence="3" key="1">
    <citation type="submission" date="2021-01" db="EMBL/GenBank/DDBJ databases">
        <authorList>
            <person name="Corre E."/>
            <person name="Pelletier E."/>
            <person name="Niang G."/>
            <person name="Scheremetjew M."/>
            <person name="Finn R."/>
            <person name="Kale V."/>
            <person name="Holt S."/>
            <person name="Cochrane G."/>
            <person name="Meng A."/>
            <person name="Brown T."/>
            <person name="Cohen L."/>
        </authorList>
    </citation>
    <scope>NUCLEOTIDE SEQUENCE</scope>
    <source>
        <strain evidence="3">GSBS06</strain>
    </source>
</reference>
<evidence type="ECO:0000313" key="3">
    <source>
        <dbReference type="EMBL" id="CAE0443732.1"/>
    </source>
</evidence>
<sequence length="461" mass="51993">MDQGKKEAALLLGSALTSFYLSHKMSKEVTGMENMLTFFPTAMLWQSLPTVMVSQVYLIRRYFALSDASMVSWISLALHVLATRKFVEQYKTQFEAKHLFEQALKDANIPLHYGSGKIGDMSYYRWLSTLLLPFAPYLTTALAYNSPLSNLQVVNHIYYTKQKHGSQVLDVIFPKDAKSILKNQSINCLLYVHGGGWTVGKRFFHSLHLLMDMAHNGFVVCTMDYRLAPTNNVEDQVFDVKSGICWIKSNLINVLQEQFGGSLKHRDISLCIGGESAGGHLSLMAAMTMNDPKWQPSDQEYSVTDTSLDGCLDLYGVRDFTDSEEHWYKLDGGGFRNYIRHYVFQRCTLEHAEAHENLSPKLLLNRPFVELPPPIFGIHGTHDTLIPLDEAESFYAALKEGRKQWSGQSNSVNDVFVVIPYGPHGLNILANPVSFALSDAAENFLLACTRNRKRNLTVAKL</sequence>
<proteinExistence type="predicted"/>
<protein>
    <recommendedName>
        <fullName evidence="2">BD-FAE-like domain-containing protein</fullName>
    </recommendedName>
</protein>
<feature type="domain" description="BD-FAE-like" evidence="2">
    <location>
        <begin position="183"/>
        <end position="398"/>
    </location>
</feature>
<dbReference type="Pfam" id="PF20434">
    <property type="entry name" value="BD-FAE"/>
    <property type="match status" value="1"/>
</dbReference>
<dbReference type="InterPro" id="IPR029058">
    <property type="entry name" value="AB_hydrolase_fold"/>
</dbReference>
<evidence type="ECO:0000256" key="1">
    <source>
        <dbReference type="ARBA" id="ARBA00022801"/>
    </source>
</evidence>
<dbReference type="PANTHER" id="PTHR48081">
    <property type="entry name" value="AB HYDROLASE SUPERFAMILY PROTEIN C4A8.06C"/>
    <property type="match status" value="1"/>
</dbReference>
<dbReference type="InterPro" id="IPR049492">
    <property type="entry name" value="BD-FAE-like_dom"/>
</dbReference>
<evidence type="ECO:0000259" key="2">
    <source>
        <dbReference type="Pfam" id="PF20434"/>
    </source>
</evidence>
<dbReference type="EMBL" id="HBIN01018072">
    <property type="protein sequence ID" value="CAE0443732.1"/>
    <property type="molecule type" value="Transcribed_RNA"/>
</dbReference>
<dbReference type="SUPFAM" id="SSF53474">
    <property type="entry name" value="alpha/beta-Hydrolases"/>
    <property type="match status" value="1"/>
</dbReference>
<dbReference type="InterPro" id="IPR050300">
    <property type="entry name" value="GDXG_lipolytic_enzyme"/>
</dbReference>
<organism evidence="3">
    <name type="scientific">Aplanochytrium stocchinoi</name>
    <dbReference type="NCBI Taxonomy" id="215587"/>
    <lineage>
        <taxon>Eukaryota</taxon>
        <taxon>Sar</taxon>
        <taxon>Stramenopiles</taxon>
        <taxon>Bigyra</taxon>
        <taxon>Labyrinthulomycetes</taxon>
        <taxon>Thraustochytrida</taxon>
        <taxon>Thraustochytriidae</taxon>
        <taxon>Aplanochytrium</taxon>
    </lineage>
</organism>
<name>A0A7S3PLX8_9STRA</name>
<keyword evidence="1" id="KW-0378">Hydrolase</keyword>
<gene>
    <name evidence="3" type="ORF">ASTO00021_LOCUS13790</name>
</gene>
<dbReference type="PANTHER" id="PTHR48081:SF33">
    <property type="entry name" value="KYNURENINE FORMAMIDASE"/>
    <property type="match status" value="1"/>
</dbReference>
<accession>A0A7S3PLX8</accession>
<dbReference type="Gene3D" id="3.40.50.1820">
    <property type="entry name" value="alpha/beta hydrolase"/>
    <property type="match status" value="1"/>
</dbReference>